<dbReference type="InterPro" id="IPR011621">
    <property type="entry name" value="Metal-dep_PHydrolase_7TM_intra"/>
</dbReference>
<feature type="transmembrane region" description="Helical" evidence="2">
    <location>
        <begin position="282"/>
        <end position="304"/>
    </location>
</feature>
<protein>
    <submittedName>
        <fullName evidence="4">HDIG domain-containing protein</fullName>
    </submittedName>
</protein>
<evidence type="ECO:0000313" key="5">
    <source>
        <dbReference type="Proteomes" id="UP000886887"/>
    </source>
</evidence>
<proteinExistence type="predicted"/>
<reference evidence="4" key="1">
    <citation type="submission" date="2020-10" db="EMBL/GenBank/DDBJ databases">
        <authorList>
            <person name="Gilroy R."/>
        </authorList>
    </citation>
    <scope>NUCLEOTIDE SEQUENCE</scope>
    <source>
        <strain evidence="4">ChiSxjej2B14-6234</strain>
    </source>
</reference>
<name>A0A9D1CPQ3_9FIRM</name>
<dbReference type="SUPFAM" id="SSF109604">
    <property type="entry name" value="HD-domain/PDEase-like"/>
    <property type="match status" value="1"/>
</dbReference>
<keyword evidence="2" id="KW-1133">Transmembrane helix</keyword>
<feature type="compositionally biased region" description="Basic and acidic residues" evidence="1">
    <location>
        <begin position="724"/>
        <end position="739"/>
    </location>
</feature>
<dbReference type="PANTHER" id="PTHR36442">
    <property type="entry name" value="CYCLIC-DI-AMP PHOSPHODIESTERASE PGPH"/>
    <property type="match status" value="1"/>
</dbReference>
<dbReference type="PROSITE" id="PS50042">
    <property type="entry name" value="CNMP_BINDING_3"/>
    <property type="match status" value="1"/>
</dbReference>
<dbReference type="Pfam" id="PF07697">
    <property type="entry name" value="7TMR-HDED"/>
    <property type="match status" value="1"/>
</dbReference>
<feature type="transmembrane region" description="Helical" evidence="2">
    <location>
        <begin position="444"/>
        <end position="465"/>
    </location>
</feature>
<dbReference type="InterPro" id="IPR052722">
    <property type="entry name" value="PgpH_phosphodiesterase"/>
</dbReference>
<gene>
    <name evidence="4" type="ORF">IAB73_02545</name>
</gene>
<dbReference type="PANTHER" id="PTHR36442:SF1">
    <property type="entry name" value="CYCLIC-DI-AMP PHOSPHODIESTERASE PGPH"/>
    <property type="match status" value="1"/>
</dbReference>
<feature type="region of interest" description="Disordered" evidence="1">
    <location>
        <begin position="724"/>
        <end position="770"/>
    </location>
</feature>
<dbReference type="InterPro" id="IPR006675">
    <property type="entry name" value="HDIG_dom"/>
</dbReference>
<dbReference type="Proteomes" id="UP000886887">
    <property type="component" value="Unassembled WGS sequence"/>
</dbReference>
<keyword evidence="2" id="KW-0472">Membrane</keyword>
<evidence type="ECO:0000313" key="4">
    <source>
        <dbReference type="EMBL" id="HIQ71076.1"/>
    </source>
</evidence>
<evidence type="ECO:0000256" key="2">
    <source>
        <dbReference type="SAM" id="Phobius"/>
    </source>
</evidence>
<dbReference type="Pfam" id="PF01966">
    <property type="entry name" value="HD"/>
    <property type="match status" value="1"/>
</dbReference>
<dbReference type="InterPro" id="IPR003607">
    <property type="entry name" value="HD/PDEase_dom"/>
</dbReference>
<dbReference type="Gene3D" id="1.10.3210.10">
    <property type="entry name" value="Hypothetical protein af1432"/>
    <property type="match status" value="1"/>
</dbReference>
<organism evidence="4 5">
    <name type="scientific">Candidatus Onthenecus intestinigallinarum</name>
    <dbReference type="NCBI Taxonomy" id="2840875"/>
    <lineage>
        <taxon>Bacteria</taxon>
        <taxon>Bacillati</taxon>
        <taxon>Bacillota</taxon>
        <taxon>Clostridia</taxon>
        <taxon>Eubacteriales</taxon>
        <taxon>Candidatus Onthenecus</taxon>
    </lineage>
</organism>
<keyword evidence="2" id="KW-0812">Transmembrane</keyword>
<evidence type="ECO:0000256" key="1">
    <source>
        <dbReference type="SAM" id="MobiDB-lite"/>
    </source>
</evidence>
<dbReference type="CDD" id="cd00077">
    <property type="entry name" value="HDc"/>
    <property type="match status" value="1"/>
</dbReference>
<feature type="transmembrane region" description="Helical" evidence="2">
    <location>
        <begin position="409"/>
        <end position="432"/>
    </location>
</feature>
<feature type="domain" description="Cyclic nucleotide-binding" evidence="3">
    <location>
        <begin position="225"/>
        <end position="257"/>
    </location>
</feature>
<dbReference type="SMART" id="SM00471">
    <property type="entry name" value="HDc"/>
    <property type="match status" value="1"/>
</dbReference>
<dbReference type="InterPro" id="IPR011624">
    <property type="entry name" value="Metal-dep_PHydrolase_7TM_extra"/>
</dbReference>
<feature type="transmembrane region" description="Helical" evidence="2">
    <location>
        <begin position="316"/>
        <end position="341"/>
    </location>
</feature>
<evidence type="ECO:0000259" key="3">
    <source>
        <dbReference type="PROSITE" id="PS50042"/>
    </source>
</evidence>
<dbReference type="InterPro" id="IPR000595">
    <property type="entry name" value="cNMP-bd_dom"/>
</dbReference>
<feature type="transmembrane region" description="Helical" evidence="2">
    <location>
        <begin position="347"/>
        <end position="372"/>
    </location>
</feature>
<reference evidence="4" key="2">
    <citation type="journal article" date="2021" name="PeerJ">
        <title>Extensive microbial diversity within the chicken gut microbiome revealed by metagenomics and culture.</title>
        <authorList>
            <person name="Gilroy R."/>
            <person name="Ravi A."/>
            <person name="Getino M."/>
            <person name="Pursley I."/>
            <person name="Horton D.L."/>
            <person name="Alikhan N.F."/>
            <person name="Baker D."/>
            <person name="Gharbi K."/>
            <person name="Hall N."/>
            <person name="Watson M."/>
            <person name="Adriaenssens E.M."/>
            <person name="Foster-Nyarko E."/>
            <person name="Jarju S."/>
            <person name="Secka A."/>
            <person name="Antonio M."/>
            <person name="Oren A."/>
            <person name="Chaudhuri R.R."/>
            <person name="La Ragione R."/>
            <person name="Hildebrand F."/>
            <person name="Pallen M.J."/>
        </authorList>
    </citation>
    <scope>NUCLEOTIDE SEQUENCE</scope>
    <source>
        <strain evidence="4">ChiSxjej2B14-6234</strain>
    </source>
</reference>
<feature type="transmembrane region" description="Helical" evidence="2">
    <location>
        <begin position="384"/>
        <end position="403"/>
    </location>
</feature>
<comment type="caution">
    <text evidence="4">The sequence shown here is derived from an EMBL/GenBank/DDBJ whole genome shotgun (WGS) entry which is preliminary data.</text>
</comment>
<dbReference type="EMBL" id="DVFJ01000007">
    <property type="protein sequence ID" value="HIQ71076.1"/>
    <property type="molecule type" value="Genomic_DNA"/>
</dbReference>
<sequence length="770" mass="83407">MTQKEKKSARRMRQIIRNRRAASVLLFAIAYAAVLAMSMASIAPERYSLNVGDVAKQTITASKDVVDEVTTEQRRQAAAEQAQPVYYKDEGVSEIVLADFEKAFEEFYAVQALGESLMAERGQTADNAEFTQADYDEARTLLTMVELSDYQINTLMTAAAEDLKNLHQSLSSATRTTLIGTIPEGFESDAINNIQQLIAYNTSSALWWNVAKPLLSTVLQPNMKIDQEATEQNRQKAIDEVEPVVYKQGENIVRQGERVTSAQLALLSSLGLLEGTSFDAKLYAGVGILLLLLLLVMAGALRMFASDLLGDTKQQLLLLIIGVLTLGLSILGIRLHLYVILVPLGALMAASLIGAAPAYILNLTITAIVSMLALRLSSSAPTQAVAVALAGVVGGTAGIYALRRRATRVGLLISGLLVGVCDLGVVLCVGVLTNNDIQPVLNGALFSALGGFVSAVICVGIQPLLETAFNLVTPSKLLELSNPNQPLLRRLMIETPGTYHHSVIVANIAEAAAEAIGANALLVRVGAYYHDIGKLKRPNYFKENQMGENPHDYTEPKVSAEILISHVRDGVALGQKNRLPAPIIDLIRQHHGDTPVLYFYHKALKAGGEEPNIEDFRYDGPKPQTREAAVLMMADTVEAAVRSMPDPTPDSIAQMIRKLVRGKVEDGQLDESPITFRDVERVCQAFAQVLNGVFHERIEYPDVDLHPENKQVPPAIAAYVETSADERALREADAKKEQEQAQQEAGASVAQDAEANEAPAGKAEEDEAGN</sequence>
<dbReference type="InterPro" id="IPR006674">
    <property type="entry name" value="HD_domain"/>
</dbReference>
<dbReference type="Pfam" id="PF07698">
    <property type="entry name" value="7TM-7TMR_HD"/>
    <property type="match status" value="1"/>
</dbReference>
<dbReference type="AlphaFoldDB" id="A0A9D1CPQ3"/>
<dbReference type="NCBIfam" id="TIGR00277">
    <property type="entry name" value="HDIG"/>
    <property type="match status" value="1"/>
</dbReference>
<accession>A0A9D1CPQ3</accession>